<evidence type="ECO:0000256" key="4">
    <source>
        <dbReference type="ARBA" id="ARBA00022500"/>
    </source>
</evidence>
<dbReference type="GO" id="GO:0006935">
    <property type="term" value="P:chemotaxis"/>
    <property type="evidence" value="ECO:0007669"/>
    <property type="project" value="UniProtKB-KW"/>
</dbReference>
<evidence type="ECO:0000256" key="6">
    <source>
        <dbReference type="ARBA" id="ARBA00022679"/>
    </source>
</evidence>
<feature type="modified residue" description="Phosphohistidine" evidence="12">
    <location>
        <position position="46"/>
    </location>
</feature>
<dbReference type="Gene3D" id="2.30.30.40">
    <property type="entry name" value="SH3 Domains"/>
    <property type="match status" value="1"/>
</dbReference>
<dbReference type="SMART" id="SM00260">
    <property type="entry name" value="CheW"/>
    <property type="match status" value="1"/>
</dbReference>
<evidence type="ECO:0000256" key="10">
    <source>
        <dbReference type="ARBA" id="ARBA00023012"/>
    </source>
</evidence>
<keyword evidence="7" id="KW-0547">Nucleotide-binding</keyword>
<dbReference type="PANTHER" id="PTHR43395:SF10">
    <property type="entry name" value="CHEMOTAXIS PROTEIN CHEA"/>
    <property type="match status" value="1"/>
</dbReference>
<evidence type="ECO:0000259" key="14">
    <source>
        <dbReference type="PROSITE" id="PS50851"/>
    </source>
</evidence>
<dbReference type="Gene3D" id="1.20.120.160">
    <property type="entry name" value="HPT domain"/>
    <property type="match status" value="1"/>
</dbReference>
<dbReference type="FunFam" id="3.30.565.10:FF:000016">
    <property type="entry name" value="Chemotaxis protein CheA, putative"/>
    <property type="match status" value="1"/>
</dbReference>
<dbReference type="InterPro" id="IPR005467">
    <property type="entry name" value="His_kinase_dom"/>
</dbReference>
<dbReference type="PROSITE" id="PS50894">
    <property type="entry name" value="HPT"/>
    <property type="match status" value="1"/>
</dbReference>
<evidence type="ECO:0000256" key="3">
    <source>
        <dbReference type="ARBA" id="ARBA00021495"/>
    </source>
</evidence>
<dbReference type="InterPro" id="IPR008207">
    <property type="entry name" value="Sig_transdc_His_kin_Hpt_dom"/>
</dbReference>
<dbReference type="Pfam" id="PF01584">
    <property type="entry name" value="CheW"/>
    <property type="match status" value="1"/>
</dbReference>
<evidence type="ECO:0000313" key="16">
    <source>
        <dbReference type="EMBL" id="SBW12218.1"/>
    </source>
</evidence>
<dbReference type="EC" id="2.7.13.3" evidence="2"/>
<comment type="function">
    <text evidence="11">Involved in the transmission of sensory signals from the chemoreceptors to the flagellar motors. CheA is autophosphorylated; it can transfer its phosphate group to either CheB or CheY.</text>
</comment>
<keyword evidence="10" id="KW-0902">Two-component regulatory system</keyword>
<proteinExistence type="predicted"/>
<evidence type="ECO:0000259" key="15">
    <source>
        <dbReference type="PROSITE" id="PS50894"/>
    </source>
</evidence>
<keyword evidence="4" id="KW-0145">Chemotaxis</keyword>
<sequence>MIAPADPAETFRQEAQDLLVRLEDVLLDLESNADPALIDTAFRALHTLKGSGAMFGFQDLAAFAHVVENTFDRLRKTGARPGPDLVATSLAAKDFMRQLVLDPAAAEPAIGEALLAELKRLDTVDAAPAPRAVYDIRFALPCDCLATGTNPLPLLDELRALGECELTADTDAVPPLEDLDPEQCLLRWRARLVTDKPASAIEDVFMFVLDDMELDIARVDDRPAVDAPVAPAEAPAAPAAQTAAATTTGIRVSAERIDSLMDRVGELVIAQSRLRQIAQASHDPTLRTIAEEIERLAAELRGATMGIRMIPIGQLFGRFRRVVHDLARELGKSVRLTTAGEETELDKTVIESLADPLMHLIRNAIDHGLEDAADRRAAGKPEAGTIALAARHSGAQVLISISDDGRGMNRERIRAKAVEAGLLPETGEVSDAELFGAIFAPGFSTAAQVTEVSGRGVGMDVVKRTVESLRGFIEVSSTPGAGSCITLRLPLTLAIIDGLLVRVGEGRYVIPLSSVEECVELAEGETGGTEARSFLNIRDELVPFLRLREMFAAETPPDPYQKVVIVASGEQRVGLVVDQIIGDHQTVIKSLSRLHADVASFSGATILGDGSVALILDVVNLIAAGRALEQRLKAS</sequence>
<evidence type="ECO:0000256" key="12">
    <source>
        <dbReference type="PROSITE-ProRule" id="PRU00110"/>
    </source>
</evidence>
<accession>A0A212KKP8</accession>
<evidence type="ECO:0000256" key="9">
    <source>
        <dbReference type="ARBA" id="ARBA00022840"/>
    </source>
</evidence>
<dbReference type="SMART" id="SM01231">
    <property type="entry name" value="H-kinase_dim"/>
    <property type="match status" value="1"/>
</dbReference>
<dbReference type="Gene3D" id="3.30.565.10">
    <property type="entry name" value="Histidine kinase-like ATPase, C-terminal domain"/>
    <property type="match status" value="1"/>
</dbReference>
<dbReference type="SUPFAM" id="SSF47384">
    <property type="entry name" value="Homodimeric domain of signal transducing histidine kinase"/>
    <property type="match status" value="1"/>
</dbReference>
<dbReference type="InterPro" id="IPR036890">
    <property type="entry name" value="HATPase_C_sf"/>
</dbReference>
<dbReference type="FunFam" id="2.30.30.40:FF:000048">
    <property type="entry name" value="Chemotaxis protein CheA, putative"/>
    <property type="match status" value="1"/>
</dbReference>
<dbReference type="InterPro" id="IPR051315">
    <property type="entry name" value="Bact_Chemotaxis_CheA"/>
</dbReference>
<dbReference type="InterPro" id="IPR004105">
    <property type="entry name" value="CheA-like_dim"/>
</dbReference>
<protein>
    <recommendedName>
        <fullName evidence="3">Chemotaxis protein CheA</fullName>
        <ecNumber evidence="2">2.7.13.3</ecNumber>
    </recommendedName>
</protein>
<dbReference type="SUPFAM" id="SSF50341">
    <property type="entry name" value="CheW-like"/>
    <property type="match status" value="1"/>
</dbReference>
<keyword evidence="9" id="KW-0067">ATP-binding</keyword>
<dbReference type="Pfam" id="PF01627">
    <property type="entry name" value="Hpt"/>
    <property type="match status" value="1"/>
</dbReference>
<comment type="catalytic activity">
    <reaction evidence="1">
        <text>ATP + protein L-histidine = ADP + protein N-phospho-L-histidine.</text>
        <dbReference type="EC" id="2.7.13.3"/>
    </reaction>
</comment>
<dbReference type="InterPro" id="IPR036641">
    <property type="entry name" value="HPT_dom_sf"/>
</dbReference>
<dbReference type="InterPro" id="IPR002545">
    <property type="entry name" value="CheW-lke_dom"/>
</dbReference>
<feature type="domain" description="HPt" evidence="15">
    <location>
        <begin position="1"/>
        <end position="103"/>
    </location>
</feature>
<dbReference type="InterPro" id="IPR036097">
    <property type="entry name" value="HisK_dim/P_sf"/>
</dbReference>
<dbReference type="CDD" id="cd00731">
    <property type="entry name" value="CheA_reg"/>
    <property type="match status" value="1"/>
</dbReference>
<dbReference type="InterPro" id="IPR004358">
    <property type="entry name" value="Sig_transdc_His_kin-like_C"/>
</dbReference>
<dbReference type="SUPFAM" id="SSF55874">
    <property type="entry name" value="ATPase domain of HSP90 chaperone/DNA topoisomerase II/histidine kinase"/>
    <property type="match status" value="1"/>
</dbReference>
<feature type="domain" description="CheW-like" evidence="14">
    <location>
        <begin position="495"/>
        <end position="627"/>
    </location>
</feature>
<dbReference type="GO" id="GO:0005737">
    <property type="term" value="C:cytoplasm"/>
    <property type="evidence" value="ECO:0007669"/>
    <property type="project" value="InterPro"/>
</dbReference>
<dbReference type="InterPro" id="IPR037006">
    <property type="entry name" value="CheA-like_homodim_sf"/>
</dbReference>
<dbReference type="PANTHER" id="PTHR43395">
    <property type="entry name" value="SENSOR HISTIDINE KINASE CHEA"/>
    <property type="match status" value="1"/>
</dbReference>
<dbReference type="Pfam" id="PF02518">
    <property type="entry name" value="HATPase_c"/>
    <property type="match status" value="1"/>
</dbReference>
<dbReference type="CDD" id="cd00088">
    <property type="entry name" value="HPT"/>
    <property type="match status" value="1"/>
</dbReference>
<dbReference type="Gene3D" id="1.10.287.560">
    <property type="entry name" value="Histidine kinase CheA-like, homodimeric domain"/>
    <property type="match status" value="1"/>
</dbReference>
<gene>
    <name evidence="16" type="ORF">KL86APRO_20502</name>
</gene>
<evidence type="ECO:0000259" key="13">
    <source>
        <dbReference type="PROSITE" id="PS50109"/>
    </source>
</evidence>
<dbReference type="AlphaFoldDB" id="A0A212KKP8"/>
<dbReference type="GO" id="GO:0000155">
    <property type="term" value="F:phosphorelay sensor kinase activity"/>
    <property type="evidence" value="ECO:0007669"/>
    <property type="project" value="InterPro"/>
</dbReference>
<keyword evidence="5 12" id="KW-0597">Phosphoprotein</keyword>
<evidence type="ECO:0000256" key="2">
    <source>
        <dbReference type="ARBA" id="ARBA00012438"/>
    </source>
</evidence>
<dbReference type="InterPro" id="IPR003594">
    <property type="entry name" value="HATPase_dom"/>
</dbReference>
<name>A0A212KKP8_9PROT</name>
<dbReference type="CDD" id="cd16916">
    <property type="entry name" value="HATPase_CheA-like"/>
    <property type="match status" value="1"/>
</dbReference>
<dbReference type="PROSITE" id="PS50109">
    <property type="entry name" value="HIS_KIN"/>
    <property type="match status" value="1"/>
</dbReference>
<dbReference type="EMBL" id="FLUO01000002">
    <property type="protein sequence ID" value="SBW12218.1"/>
    <property type="molecule type" value="Genomic_DNA"/>
</dbReference>
<evidence type="ECO:0000256" key="8">
    <source>
        <dbReference type="ARBA" id="ARBA00022777"/>
    </source>
</evidence>
<evidence type="ECO:0000256" key="1">
    <source>
        <dbReference type="ARBA" id="ARBA00000085"/>
    </source>
</evidence>
<dbReference type="SMART" id="SM00073">
    <property type="entry name" value="HPT"/>
    <property type="match status" value="1"/>
</dbReference>
<keyword evidence="6" id="KW-0808">Transferase</keyword>
<dbReference type="SUPFAM" id="SSF47226">
    <property type="entry name" value="Histidine-containing phosphotransfer domain, HPT domain"/>
    <property type="match status" value="1"/>
</dbReference>
<dbReference type="SMART" id="SM00387">
    <property type="entry name" value="HATPase_c"/>
    <property type="match status" value="1"/>
</dbReference>
<feature type="domain" description="Histidine kinase" evidence="13">
    <location>
        <begin position="286"/>
        <end position="493"/>
    </location>
</feature>
<dbReference type="Pfam" id="PF02895">
    <property type="entry name" value="H-kinase_dim"/>
    <property type="match status" value="1"/>
</dbReference>
<reference evidence="16" key="1">
    <citation type="submission" date="2016-04" db="EMBL/GenBank/DDBJ databases">
        <authorList>
            <person name="Evans L.H."/>
            <person name="Alamgir A."/>
            <person name="Owens N."/>
            <person name="Weber N.D."/>
            <person name="Virtaneva K."/>
            <person name="Barbian K."/>
            <person name="Babar A."/>
            <person name="Rosenke K."/>
        </authorList>
    </citation>
    <scope>NUCLEOTIDE SEQUENCE</scope>
    <source>
        <strain evidence="16">86</strain>
    </source>
</reference>
<evidence type="ECO:0000256" key="5">
    <source>
        <dbReference type="ARBA" id="ARBA00022553"/>
    </source>
</evidence>
<dbReference type="GO" id="GO:0005524">
    <property type="term" value="F:ATP binding"/>
    <property type="evidence" value="ECO:0007669"/>
    <property type="project" value="UniProtKB-KW"/>
</dbReference>
<organism evidence="16">
    <name type="scientific">uncultured Alphaproteobacteria bacterium</name>
    <dbReference type="NCBI Taxonomy" id="91750"/>
    <lineage>
        <taxon>Bacteria</taxon>
        <taxon>Pseudomonadati</taxon>
        <taxon>Pseudomonadota</taxon>
        <taxon>Alphaproteobacteria</taxon>
        <taxon>environmental samples</taxon>
    </lineage>
</organism>
<dbReference type="PROSITE" id="PS50851">
    <property type="entry name" value="CHEW"/>
    <property type="match status" value="1"/>
</dbReference>
<dbReference type="InterPro" id="IPR036061">
    <property type="entry name" value="CheW-like_dom_sf"/>
</dbReference>
<dbReference type="PRINTS" id="PR00344">
    <property type="entry name" value="BCTRLSENSOR"/>
</dbReference>
<evidence type="ECO:0000256" key="7">
    <source>
        <dbReference type="ARBA" id="ARBA00022741"/>
    </source>
</evidence>
<evidence type="ECO:0000256" key="11">
    <source>
        <dbReference type="ARBA" id="ARBA00035100"/>
    </source>
</evidence>
<keyword evidence="8 16" id="KW-0418">Kinase</keyword>